<sequence length="156" mass="17116">MSNLFPCLWFKSEAEEALRYYVSIIRNSSIENVHRAGEVGPFAKGAVISATAVLDGQRVLALNGNPQFQFSPSMSLVALCDTQKEIDDYWDKLGAGGQTMACGWLTDKYGVAWQIAPRIFPKLLGSDAATTDRVMTAMMKMIKLDIAGLQQAYDGQ</sequence>
<gene>
    <name evidence="2" type="ORF">NCTC12722_01551</name>
</gene>
<dbReference type="Gene3D" id="3.10.180.10">
    <property type="entry name" value="2,3-Dihydroxybiphenyl 1,2-Dioxygenase, domain 1"/>
    <property type="match status" value="1"/>
</dbReference>
<dbReference type="EMBL" id="UIGB01000001">
    <property type="protein sequence ID" value="SUU84363.1"/>
    <property type="molecule type" value="Genomic_DNA"/>
</dbReference>
<feature type="domain" description="PhnB-like" evidence="1">
    <location>
        <begin position="4"/>
        <end position="115"/>
    </location>
</feature>
<protein>
    <submittedName>
        <fullName evidence="2">3-demethylubiquinone-9 3-methyltransferase</fullName>
    </submittedName>
</protein>
<name>A0A380W7C3_AFIFE</name>
<dbReference type="Proteomes" id="UP000254343">
    <property type="component" value="Unassembled WGS sequence"/>
</dbReference>
<organism evidence="2 3">
    <name type="scientific">Afipia felis</name>
    <name type="common">Cat scratch disease bacillus</name>
    <dbReference type="NCBI Taxonomy" id="1035"/>
    <lineage>
        <taxon>Bacteria</taxon>
        <taxon>Pseudomonadati</taxon>
        <taxon>Pseudomonadota</taxon>
        <taxon>Alphaproteobacteria</taxon>
        <taxon>Hyphomicrobiales</taxon>
        <taxon>Nitrobacteraceae</taxon>
        <taxon>Afipia</taxon>
    </lineage>
</organism>
<keyword evidence="2" id="KW-0830">Ubiquinone</keyword>
<dbReference type="AlphaFoldDB" id="A0A380W7C3"/>
<dbReference type="GO" id="GO:0008168">
    <property type="term" value="F:methyltransferase activity"/>
    <property type="evidence" value="ECO:0007669"/>
    <property type="project" value="UniProtKB-KW"/>
</dbReference>
<evidence type="ECO:0000313" key="2">
    <source>
        <dbReference type="EMBL" id="SUU84363.1"/>
    </source>
</evidence>
<dbReference type="PANTHER" id="PTHR33990">
    <property type="entry name" value="PROTEIN YJDN-RELATED"/>
    <property type="match status" value="1"/>
</dbReference>
<dbReference type="Pfam" id="PF06983">
    <property type="entry name" value="3-dmu-9_3-mt"/>
    <property type="match status" value="1"/>
</dbReference>
<accession>A0A380W7C3</accession>
<dbReference type="RefSeq" id="WP_002715190.1">
    <property type="nucleotide sequence ID" value="NZ_UFSI01000001.1"/>
</dbReference>
<reference evidence="2 3" key="1">
    <citation type="submission" date="2018-06" db="EMBL/GenBank/DDBJ databases">
        <authorList>
            <consortium name="Pathogen Informatics"/>
            <person name="Doyle S."/>
        </authorList>
    </citation>
    <scope>NUCLEOTIDE SEQUENCE [LARGE SCALE GENOMIC DNA]</scope>
    <source>
        <strain evidence="2 3">NCTC12722</strain>
    </source>
</reference>
<keyword evidence="2" id="KW-0808">Transferase</keyword>
<proteinExistence type="predicted"/>
<dbReference type="GO" id="GO:0032259">
    <property type="term" value="P:methylation"/>
    <property type="evidence" value="ECO:0007669"/>
    <property type="project" value="UniProtKB-KW"/>
</dbReference>
<dbReference type="InterPro" id="IPR009725">
    <property type="entry name" value="3_dmu_93_MTrfase"/>
</dbReference>
<dbReference type="OrthoDB" id="9806473at2"/>
<keyword evidence="2" id="KW-0489">Methyltransferase</keyword>
<dbReference type="SUPFAM" id="SSF54593">
    <property type="entry name" value="Glyoxalase/Bleomycin resistance protein/Dihydroxybiphenyl dioxygenase"/>
    <property type="match status" value="1"/>
</dbReference>
<dbReference type="InterPro" id="IPR029068">
    <property type="entry name" value="Glyas_Bleomycin-R_OHBP_Dase"/>
</dbReference>
<dbReference type="PANTHER" id="PTHR33990:SF2">
    <property type="entry name" value="PHNB-LIKE DOMAIN-CONTAINING PROTEIN"/>
    <property type="match status" value="1"/>
</dbReference>
<dbReference type="CDD" id="cd06588">
    <property type="entry name" value="PhnB_like"/>
    <property type="match status" value="1"/>
</dbReference>
<evidence type="ECO:0000313" key="3">
    <source>
        <dbReference type="Proteomes" id="UP000254343"/>
    </source>
</evidence>
<evidence type="ECO:0000259" key="1">
    <source>
        <dbReference type="Pfam" id="PF06983"/>
    </source>
</evidence>
<dbReference type="InterPro" id="IPR028973">
    <property type="entry name" value="PhnB-like"/>
</dbReference>
<dbReference type="PIRSF" id="PIRSF021700">
    <property type="entry name" value="3_dmu_93_MTrfase"/>
    <property type="match status" value="1"/>
</dbReference>